<dbReference type="NCBIfam" id="NF037959">
    <property type="entry name" value="MFS_SpdSyn"/>
    <property type="match status" value="1"/>
</dbReference>
<dbReference type="InterPro" id="IPR029063">
    <property type="entry name" value="SAM-dependent_MTases_sf"/>
</dbReference>
<feature type="transmembrane region" description="Helical" evidence="5">
    <location>
        <begin position="363"/>
        <end position="387"/>
    </location>
</feature>
<proteinExistence type="inferred from homology"/>
<evidence type="ECO:0000313" key="7">
    <source>
        <dbReference type="EMBL" id="EIM25362.1"/>
    </source>
</evidence>
<feature type="transmembrane region" description="Helical" evidence="5">
    <location>
        <begin position="105"/>
        <end position="126"/>
    </location>
</feature>
<dbReference type="SUPFAM" id="SSF53335">
    <property type="entry name" value="S-adenosyl-L-methionine-dependent methyltransferases"/>
    <property type="match status" value="1"/>
</dbReference>
<dbReference type="HOGENOM" id="CLU_010122_1_0_5"/>
<dbReference type="PANTHER" id="PTHR43317">
    <property type="entry name" value="THERMOSPERMINE SYNTHASE ACAULIS5"/>
    <property type="match status" value="1"/>
</dbReference>
<dbReference type="Gene3D" id="1.20.1250.20">
    <property type="entry name" value="MFS general substrate transporter like domains"/>
    <property type="match status" value="1"/>
</dbReference>
<comment type="similarity">
    <text evidence="1">Belongs to the spermidine/spermine synthase family.</text>
</comment>
<dbReference type="GO" id="GO:0016740">
    <property type="term" value="F:transferase activity"/>
    <property type="evidence" value="ECO:0007669"/>
    <property type="project" value="UniProtKB-UniRule"/>
</dbReference>
<feature type="transmembrane region" description="Helical" evidence="5">
    <location>
        <begin position="169"/>
        <end position="187"/>
    </location>
</feature>
<dbReference type="PATRIC" id="fig|864069.3.peg.6522"/>
<evidence type="ECO:0000256" key="2">
    <source>
        <dbReference type="ARBA" id="ARBA00022679"/>
    </source>
</evidence>
<dbReference type="Pfam" id="PF01564">
    <property type="entry name" value="Spermine_synth"/>
    <property type="match status" value="1"/>
</dbReference>
<feature type="domain" description="PABS" evidence="6">
    <location>
        <begin position="430"/>
        <end position="681"/>
    </location>
</feature>
<dbReference type="GO" id="GO:0006596">
    <property type="term" value="P:polyamine biosynthetic process"/>
    <property type="evidence" value="ECO:0007669"/>
    <property type="project" value="UniProtKB-UniRule"/>
</dbReference>
<keyword evidence="5" id="KW-0472">Membrane</keyword>
<dbReference type="Proteomes" id="UP000003947">
    <property type="component" value="Unassembled WGS sequence"/>
</dbReference>
<evidence type="ECO:0000256" key="4">
    <source>
        <dbReference type="PROSITE-ProRule" id="PRU00354"/>
    </source>
</evidence>
<reference evidence="7 8" key="1">
    <citation type="submission" date="2012-02" db="EMBL/GenBank/DDBJ databases">
        <title>Improved High-Quality Draft sequence of Microvirga sp. WSM3557.</title>
        <authorList>
            <consortium name="US DOE Joint Genome Institute"/>
            <person name="Lucas S."/>
            <person name="Han J."/>
            <person name="Lapidus A."/>
            <person name="Cheng J.-F."/>
            <person name="Goodwin L."/>
            <person name="Pitluck S."/>
            <person name="Peters L."/>
            <person name="Zhang X."/>
            <person name="Detter J.C."/>
            <person name="Han C."/>
            <person name="Tapia R."/>
            <person name="Land M."/>
            <person name="Hauser L."/>
            <person name="Kyrpides N."/>
            <person name="Ivanova N."/>
            <person name="Pagani I."/>
            <person name="Brau L."/>
            <person name="Yates R."/>
            <person name="O'Hara G."/>
            <person name="Rui T."/>
            <person name="Howieson J."/>
            <person name="Reeve W."/>
            <person name="Woyke T."/>
        </authorList>
    </citation>
    <scope>NUCLEOTIDE SEQUENCE [LARGE SCALE GENOMIC DNA]</scope>
    <source>
        <strain evidence="7 8">WSM3557</strain>
    </source>
</reference>
<feature type="transmembrane region" description="Helical" evidence="5">
    <location>
        <begin position="138"/>
        <end position="163"/>
    </location>
</feature>
<protein>
    <submittedName>
        <fullName evidence="7">Spermidine synthase</fullName>
    </submittedName>
</protein>
<feature type="transmembrane region" description="Helical" evidence="5">
    <location>
        <begin position="419"/>
        <end position="437"/>
    </location>
</feature>
<evidence type="ECO:0000256" key="5">
    <source>
        <dbReference type="SAM" id="Phobius"/>
    </source>
</evidence>
<dbReference type="InterPro" id="IPR030374">
    <property type="entry name" value="PABS"/>
</dbReference>
<feature type="transmembrane region" description="Helical" evidence="5">
    <location>
        <begin position="393"/>
        <end position="412"/>
    </location>
</feature>
<gene>
    <name evidence="7" type="ORF">MicloDRAFT_00060880</name>
</gene>
<keyword evidence="5" id="KW-1133">Transmembrane helix</keyword>
<dbReference type="SUPFAM" id="SSF103473">
    <property type="entry name" value="MFS general substrate transporter"/>
    <property type="match status" value="1"/>
</dbReference>
<dbReference type="STRING" id="864069.MicloDRAFT_00060880"/>
<name>I4YN20_9HYPH</name>
<sequence>MPALLLVFSGAVALIFQIVWIKQLTLVIGVEVHAIAIGVGAFFAGLGLGSLVWGRIADRTHRPLRLYGLLEFGVSLFGTATTLLLSNAASTFARLEDVSLPLAWALPIAAVAVPAVLMGGTLPVLIRSIVHGGADAGGRLYAANTCGAVIGALLPPFLLIPMLGVRGSALAAAAVGVAVGAVALWVDRTSPRTVPARDVAPPPDARRGAATALALYGIAGAVALGYEIAWSQAIVPFTSTRAFAFSVVLATYLLGIALGAGLFARFAARAGDPWGMFGLLIAAAGAAALLGIVTPGPWLVVAQTAAEAAVLSVTNNDLAGMSARFAVAAIAVVLPATILLGAAFPAALRLVMEDRPTGRGMGAALAVNTIGGIAGTALTGFVLVPALGVVRTLGLLAAGAAAIGLATIAAGGTSRRLKGAIVGVALVSVAVVVLAPADGLARVFPGLRGGSLAFYEEGRGGTVAVVERGTGANRFRRLYIQGVSNSGDAMPSLRYMRLQALLPLIVHNGEPRSALVIGYGTGITAGAMLRHPGLERRVVAELLPAVLKAAPLFKGTFGASSDPRLDIRLRDGRRELQRSDETYDLITLEPPPPSAAGVVNLYSSDFYRLAASRLRPQGIVAQWLPLPTQNEDDTRSLVRSFVDVFPHAMLWTTELHEMLLVGSMDPMTLDLGRIRQRMALPDVAPALAEVGVRSPEVLLATYVMGRDGLVRFARNAPAVTDDRPGIEYATWVRRGDFGLVLPELLNLRDDVPVGGADEAALAAVASRREELLTFYRAGTSALAGDRIGWARDMRSVLAADPDNPYYRWFVRGEP</sequence>
<dbReference type="Gene3D" id="3.40.50.150">
    <property type="entry name" value="Vaccinia Virus protein VP39"/>
    <property type="match status" value="1"/>
</dbReference>
<feature type="transmembrane region" description="Helical" evidence="5">
    <location>
        <begin position="66"/>
        <end position="85"/>
    </location>
</feature>
<feature type="transmembrane region" description="Helical" evidence="5">
    <location>
        <begin position="208"/>
        <end position="230"/>
    </location>
</feature>
<organism evidence="7 8">
    <name type="scientific">Microvirga lotononidis</name>
    <dbReference type="NCBI Taxonomy" id="864069"/>
    <lineage>
        <taxon>Bacteria</taxon>
        <taxon>Pseudomonadati</taxon>
        <taxon>Pseudomonadota</taxon>
        <taxon>Alphaproteobacteria</taxon>
        <taxon>Hyphomicrobiales</taxon>
        <taxon>Methylobacteriaceae</taxon>
        <taxon>Microvirga</taxon>
    </lineage>
</organism>
<dbReference type="InterPro" id="IPR036259">
    <property type="entry name" value="MFS_trans_sf"/>
</dbReference>
<feature type="transmembrane region" description="Helical" evidence="5">
    <location>
        <begin position="325"/>
        <end position="351"/>
    </location>
</feature>
<comment type="caution">
    <text evidence="4">Lacks conserved residue(s) required for the propagation of feature annotation.</text>
</comment>
<dbReference type="PROSITE" id="PS51006">
    <property type="entry name" value="PABS_2"/>
    <property type="match status" value="1"/>
</dbReference>
<evidence type="ECO:0000256" key="3">
    <source>
        <dbReference type="ARBA" id="ARBA00023115"/>
    </source>
</evidence>
<dbReference type="EMBL" id="JH660647">
    <property type="protein sequence ID" value="EIM25362.1"/>
    <property type="molecule type" value="Genomic_DNA"/>
</dbReference>
<keyword evidence="3 4" id="KW-0620">Polyamine biosynthesis</keyword>
<keyword evidence="2 4" id="KW-0808">Transferase</keyword>
<feature type="transmembrane region" description="Helical" evidence="5">
    <location>
        <begin position="242"/>
        <end position="264"/>
    </location>
</feature>
<evidence type="ECO:0000259" key="6">
    <source>
        <dbReference type="PROSITE" id="PS51006"/>
    </source>
</evidence>
<dbReference type="AlphaFoldDB" id="I4YN20"/>
<accession>I4YN20</accession>
<dbReference type="eggNOG" id="COG0421">
    <property type="taxonomic scope" value="Bacteria"/>
</dbReference>
<keyword evidence="5" id="KW-0812">Transmembrane</keyword>
<dbReference type="PANTHER" id="PTHR43317:SF1">
    <property type="entry name" value="THERMOSPERMINE SYNTHASE ACAULIS5"/>
    <property type="match status" value="1"/>
</dbReference>
<feature type="transmembrane region" description="Helical" evidence="5">
    <location>
        <begin position="276"/>
        <end position="294"/>
    </location>
</feature>
<evidence type="ECO:0000256" key="1">
    <source>
        <dbReference type="ARBA" id="ARBA00007867"/>
    </source>
</evidence>
<evidence type="ECO:0000313" key="8">
    <source>
        <dbReference type="Proteomes" id="UP000003947"/>
    </source>
</evidence>
<feature type="transmembrane region" description="Helical" evidence="5">
    <location>
        <begin position="31"/>
        <end position="54"/>
    </location>
</feature>
<keyword evidence="8" id="KW-1185">Reference proteome</keyword>